<evidence type="ECO:0000313" key="3">
    <source>
        <dbReference type="EMBL" id="EFD93162.1"/>
    </source>
</evidence>
<evidence type="ECO:0000313" key="4">
    <source>
        <dbReference type="Proteomes" id="UP000009376"/>
    </source>
</evidence>
<dbReference type="PANTHER" id="PTHR30486:SF6">
    <property type="entry name" value="TYPE IV PILUS RETRACTATION ATPASE PILT"/>
    <property type="match status" value="1"/>
</dbReference>
<dbReference type="Proteomes" id="UP000009376">
    <property type="component" value="Unassembled WGS sequence"/>
</dbReference>
<dbReference type="Gene3D" id="3.30.450.380">
    <property type="match status" value="1"/>
</dbReference>
<protein>
    <submittedName>
        <fullName evidence="3">Type II secretion system protein E</fullName>
    </submittedName>
</protein>
<feature type="domain" description="Bacterial type II secretion system protein E" evidence="2">
    <location>
        <begin position="148"/>
        <end position="384"/>
    </location>
</feature>
<dbReference type="InterPro" id="IPR050921">
    <property type="entry name" value="T4SS_GSP_E_ATPase"/>
</dbReference>
<dbReference type="CDD" id="cd01130">
    <property type="entry name" value="VirB11-like_ATPase"/>
    <property type="match status" value="1"/>
</dbReference>
<dbReference type="GO" id="GO:0016887">
    <property type="term" value="F:ATP hydrolysis activity"/>
    <property type="evidence" value="ECO:0007669"/>
    <property type="project" value="InterPro"/>
</dbReference>
<sequence>MQSEAGEIRIVDSYDVVSDGVTAKVRILDIPSKFTMAYHLATPVIDQSMNAVLSEIRTELIKENPSKIQELSQTTSELLKRDFLDIVQKKLIKLIPGMPEKSYIELSATLLHEMFGLGIIEILDNDANLEEIVINDSKTYVKVYHVKYGWLETNVKIETESKIEAYSQQLARKVGRQITNLNPLLDAQLPNGDRVNATLYPISTHGNTLDIRKFRADPWTVIDFLERGTLSKELVSFVWQAMQYELSFLVTGGTASGKTSMLNVFLPFIPPNQRIITIEDTSELVLPKYMHWVPMLTRQKNAEGKGEVTMLDLLLNSLRMRPDRLVVGEIRKKEDAQTLFEAMMTGHSVYATMHAETAQQVVKRLVSEPIDLPEIEVATLDLIITAFRQRRTGVRRVLELAEIVERQISGVTELKTNNLFEWKPRSDKIERTINTSQKLSTKLALYSGLTSDEMADDLKEKVTVLQWMTDKKIKNVNTIGLTASNYYTNHDQLMQLIKDNGDPSQLEVI</sequence>
<dbReference type="SUPFAM" id="SSF52540">
    <property type="entry name" value="P-loop containing nucleoside triphosphate hydrolases"/>
    <property type="match status" value="1"/>
</dbReference>
<reference evidence="3 4" key="1">
    <citation type="journal article" date="2010" name="Proc. Natl. Acad. Sci. U.S.A.">
        <title>Enigmatic, ultrasmall, uncultivated Archaea.</title>
        <authorList>
            <person name="Baker B.J."/>
            <person name="Comolli L.R."/>
            <person name="Dick G.J."/>
            <person name="Hauser L.J."/>
            <person name="Hyatt D."/>
            <person name="Dill B.D."/>
            <person name="Land M.L."/>
            <person name="Verberkmoes N.C."/>
            <person name="Hettich R.L."/>
            <person name="Banfield J.F."/>
        </authorList>
    </citation>
    <scope>NUCLEOTIDE SEQUENCE [LARGE SCALE GENOMIC DNA]</scope>
</reference>
<gene>
    <name evidence="3" type="ORF">BJBARM5_0031</name>
</gene>
<proteinExistence type="inferred from homology"/>
<dbReference type="InterPro" id="IPR001482">
    <property type="entry name" value="T2SS/T4SS_dom"/>
</dbReference>
<evidence type="ECO:0000259" key="2">
    <source>
        <dbReference type="Pfam" id="PF00437"/>
    </source>
</evidence>
<evidence type="ECO:0000256" key="1">
    <source>
        <dbReference type="ARBA" id="ARBA00006611"/>
    </source>
</evidence>
<dbReference type="PANTHER" id="PTHR30486">
    <property type="entry name" value="TWITCHING MOTILITY PROTEIN PILT"/>
    <property type="match status" value="1"/>
</dbReference>
<dbReference type="InterPro" id="IPR027417">
    <property type="entry name" value="P-loop_NTPase"/>
</dbReference>
<accession>D6GUA6</accession>
<dbReference type="EMBL" id="GG745545">
    <property type="protein sequence ID" value="EFD93162.1"/>
    <property type="molecule type" value="Genomic_DNA"/>
</dbReference>
<dbReference type="Pfam" id="PF00437">
    <property type="entry name" value="T2SSE"/>
    <property type="match status" value="1"/>
</dbReference>
<name>D6GUA6_PARA5</name>
<organism evidence="3 4">
    <name type="scientific">Candidatus Parvarchaeum acidophilus ARMAN-5</name>
    <dbReference type="NCBI Taxonomy" id="662762"/>
    <lineage>
        <taxon>Archaea</taxon>
        <taxon>Candidatus Parvarchaeota</taxon>
        <taxon>Candidatus Parvarchaeum</taxon>
    </lineage>
</organism>
<dbReference type="AlphaFoldDB" id="D6GUA6"/>
<dbReference type="Gene3D" id="3.40.50.300">
    <property type="entry name" value="P-loop containing nucleotide triphosphate hydrolases"/>
    <property type="match status" value="1"/>
</dbReference>
<comment type="similarity">
    <text evidence="1">Belongs to the GSP E family.</text>
</comment>